<dbReference type="PANTHER" id="PTHR33624:SF17">
    <property type="entry name" value="OS07G0687400 PROTEIN"/>
    <property type="match status" value="1"/>
</dbReference>
<keyword evidence="2" id="KW-1185">Reference proteome</keyword>
<evidence type="ECO:0000313" key="2">
    <source>
        <dbReference type="Proteomes" id="UP000515121"/>
    </source>
</evidence>
<dbReference type="Proteomes" id="UP000515121">
    <property type="component" value="Unplaced"/>
</dbReference>
<dbReference type="RefSeq" id="XP_022746747.1">
    <property type="nucleotide sequence ID" value="XM_022891012.1"/>
</dbReference>
<name>A0A6P5Z2A8_DURZI</name>
<organism evidence="2 3">
    <name type="scientific">Durio zibethinus</name>
    <name type="common">Durian</name>
    <dbReference type="NCBI Taxonomy" id="66656"/>
    <lineage>
        <taxon>Eukaryota</taxon>
        <taxon>Viridiplantae</taxon>
        <taxon>Streptophyta</taxon>
        <taxon>Embryophyta</taxon>
        <taxon>Tracheophyta</taxon>
        <taxon>Spermatophyta</taxon>
        <taxon>Magnoliopsida</taxon>
        <taxon>eudicotyledons</taxon>
        <taxon>Gunneridae</taxon>
        <taxon>Pentapetalae</taxon>
        <taxon>rosids</taxon>
        <taxon>malvids</taxon>
        <taxon>Malvales</taxon>
        <taxon>Malvaceae</taxon>
        <taxon>Helicteroideae</taxon>
        <taxon>Durio</taxon>
    </lineage>
</organism>
<reference evidence="3" key="1">
    <citation type="submission" date="2025-08" db="UniProtKB">
        <authorList>
            <consortium name="RefSeq"/>
        </authorList>
    </citation>
    <scope>IDENTIFICATION</scope>
    <source>
        <tissue evidence="3">Fruit stalk</tissue>
    </source>
</reference>
<dbReference type="OrthoDB" id="1725273at2759"/>
<protein>
    <submittedName>
        <fullName evidence="3">Sigma factor binding protein 1, chloroplastic-like</fullName>
    </submittedName>
</protein>
<feature type="domain" description="VQ" evidence="1">
    <location>
        <begin position="30"/>
        <end position="56"/>
    </location>
</feature>
<dbReference type="InterPro" id="IPR008889">
    <property type="entry name" value="VQ"/>
</dbReference>
<accession>A0A6P5Z2A8</accession>
<dbReference type="GeneID" id="111296615"/>
<evidence type="ECO:0000259" key="1">
    <source>
        <dbReference type="Pfam" id="PF05678"/>
    </source>
</evidence>
<proteinExistence type="predicted"/>
<dbReference type="Pfam" id="PF05678">
    <property type="entry name" value="VQ"/>
    <property type="match status" value="1"/>
</dbReference>
<dbReference type="AlphaFoldDB" id="A0A6P5Z2A8"/>
<sequence>MDVLGVRQMKINKKNAKKSNSKKDIKVVYISTPMKVETCASQFRALVQELTGKDSDVAARFMDNYDSSENSPTNSEATRVVADDPMVGLPLVNSNHESVFEPFDDVGLMSEGSILGLYSSNLFYDPSQFDAIRSFGSV</sequence>
<gene>
    <name evidence="3" type="primary">LOC111296615</name>
</gene>
<dbReference type="InterPro" id="IPR039335">
    <property type="entry name" value="SIB1/2"/>
</dbReference>
<dbReference type="KEGG" id="dzi:111296615"/>
<evidence type="ECO:0000313" key="3">
    <source>
        <dbReference type="RefSeq" id="XP_022746747.1"/>
    </source>
</evidence>
<dbReference type="PANTHER" id="PTHR33624">
    <property type="entry name" value="SIGMA FACTOR BINDING PROTEIN 1, CHLOROPLASTIC"/>
    <property type="match status" value="1"/>
</dbReference>